<comment type="catalytic activity">
    <reaction evidence="8">
        <text>[protein-PII]-uridylyl-L-tyrosine + H2O = [protein-PII]-L-tyrosine + UMP + H(+)</text>
        <dbReference type="Rhea" id="RHEA:48600"/>
        <dbReference type="Rhea" id="RHEA-COMP:12147"/>
        <dbReference type="Rhea" id="RHEA-COMP:12148"/>
        <dbReference type="ChEBI" id="CHEBI:15377"/>
        <dbReference type="ChEBI" id="CHEBI:15378"/>
        <dbReference type="ChEBI" id="CHEBI:46858"/>
        <dbReference type="ChEBI" id="CHEBI:57865"/>
        <dbReference type="ChEBI" id="CHEBI:90602"/>
    </reaction>
</comment>
<dbReference type="InterPro" id="IPR006674">
    <property type="entry name" value="HD_domain"/>
</dbReference>
<evidence type="ECO:0000313" key="12">
    <source>
        <dbReference type="Proteomes" id="UP000055136"/>
    </source>
</evidence>
<dbReference type="PANTHER" id="PTHR47320:SF1">
    <property type="entry name" value="BIFUNCTIONAL URIDYLYLTRANSFERASE_URIDYLYL-REMOVING ENZYME"/>
    <property type="match status" value="1"/>
</dbReference>
<dbReference type="CDD" id="cd05401">
    <property type="entry name" value="NT_GlnE_GlnD_like"/>
    <property type="match status" value="1"/>
</dbReference>
<dbReference type="FunFam" id="1.10.3090.10:FF:000005">
    <property type="entry name" value="Bifunctional uridylyltransferase/uridylyl-removing enzyme"/>
    <property type="match status" value="1"/>
</dbReference>
<dbReference type="InterPro" id="IPR013546">
    <property type="entry name" value="PII_UdlTrfase/GS_AdlTrfase"/>
</dbReference>
<dbReference type="EMBL" id="CP013099">
    <property type="protein sequence ID" value="ALP53106.1"/>
    <property type="molecule type" value="Genomic_DNA"/>
</dbReference>
<dbReference type="SMART" id="SM00471">
    <property type="entry name" value="HDc"/>
    <property type="match status" value="1"/>
</dbReference>
<protein>
    <recommendedName>
        <fullName evidence="8">Bifunctional uridylyltransferase/uridylyl-removing enzyme</fullName>
        <shortName evidence="8">UTase/UR</shortName>
    </recommendedName>
    <alternativeName>
        <fullName evidence="8">Bifunctional [protein-PII] modification enzyme</fullName>
    </alternativeName>
    <alternativeName>
        <fullName evidence="8">Bifunctional nitrogen sensor protein</fullName>
    </alternativeName>
    <domain>
        <recommendedName>
            <fullName evidence="8">[Protein-PII] uridylyltransferase</fullName>
            <shortName evidence="8">PII uridylyltransferase</shortName>
            <shortName evidence="8">UTase</shortName>
            <ecNumber evidence="8">2.7.7.59</ecNumber>
        </recommendedName>
    </domain>
    <domain>
        <recommendedName>
            <fullName evidence="8">[Protein-PII]-UMP uridylyl-removing enzyme</fullName>
            <shortName evidence="8">UR</shortName>
            <ecNumber evidence="8">3.1.4.-</ecNumber>
        </recommendedName>
    </domain>
</protein>
<dbReference type="InterPro" id="IPR002934">
    <property type="entry name" value="Polymerase_NTP_transf_dom"/>
</dbReference>
<comment type="caution">
    <text evidence="8">Lacks conserved residue(s) required for the propagation of feature annotation.</text>
</comment>
<dbReference type="InterPro" id="IPR043519">
    <property type="entry name" value="NT_sf"/>
</dbReference>
<dbReference type="SUPFAM" id="SSF81593">
    <property type="entry name" value="Nucleotidyltransferase substrate binding subunit/domain"/>
    <property type="match status" value="1"/>
</dbReference>
<dbReference type="CDD" id="cd04900">
    <property type="entry name" value="ACT_UUR-like_1"/>
    <property type="match status" value="1"/>
</dbReference>
<name>A0A0S2TDA1_9GAMM</name>
<evidence type="ECO:0000256" key="3">
    <source>
        <dbReference type="ARBA" id="ARBA00022737"/>
    </source>
</evidence>
<dbReference type="Pfam" id="PF01966">
    <property type="entry name" value="HD"/>
    <property type="match status" value="1"/>
</dbReference>
<keyword evidence="6 8" id="KW-0511">Multifunctional enzyme</keyword>
<comment type="catalytic activity">
    <reaction evidence="7">
        <text>guanosine 3',5'-bis(diphosphate) + H2O = GDP + diphosphate + H(+)</text>
        <dbReference type="Rhea" id="RHEA:14253"/>
        <dbReference type="ChEBI" id="CHEBI:15377"/>
        <dbReference type="ChEBI" id="CHEBI:15378"/>
        <dbReference type="ChEBI" id="CHEBI:33019"/>
        <dbReference type="ChEBI" id="CHEBI:58189"/>
        <dbReference type="ChEBI" id="CHEBI:77828"/>
        <dbReference type="EC" id="3.1.7.2"/>
    </reaction>
</comment>
<dbReference type="SUPFAM" id="SSF81301">
    <property type="entry name" value="Nucleotidyltransferase"/>
    <property type="match status" value="1"/>
</dbReference>
<dbReference type="Gene3D" id="1.20.120.330">
    <property type="entry name" value="Nucleotidyltransferases domain 2"/>
    <property type="match status" value="1"/>
</dbReference>
<dbReference type="GO" id="GO:0008893">
    <property type="term" value="F:guanosine-3',5'-bis(diphosphate) 3'-diphosphatase activity"/>
    <property type="evidence" value="ECO:0007669"/>
    <property type="project" value="UniProtKB-EC"/>
</dbReference>
<feature type="domain" description="HD" evidence="10">
    <location>
        <begin position="461"/>
        <end position="583"/>
    </location>
</feature>
<evidence type="ECO:0000256" key="8">
    <source>
        <dbReference type="HAMAP-Rule" id="MF_00277"/>
    </source>
</evidence>
<dbReference type="InterPro" id="IPR003607">
    <property type="entry name" value="HD/PDEase_dom"/>
</dbReference>
<keyword evidence="1 8" id="KW-0808">Transferase</keyword>
<evidence type="ECO:0000313" key="11">
    <source>
        <dbReference type="EMBL" id="ALP53106.1"/>
    </source>
</evidence>
<keyword evidence="2 8" id="KW-0548">Nucleotidyltransferase</keyword>
<comment type="activity regulation">
    <text evidence="8">Uridylyltransferase (UTase) activity is inhibited by glutamine, while glutamine activates uridylyl-removing (UR) activity.</text>
</comment>
<comment type="similarity">
    <text evidence="8">Belongs to the GlnD family.</text>
</comment>
<evidence type="ECO:0000259" key="10">
    <source>
        <dbReference type="PROSITE" id="PS51831"/>
    </source>
</evidence>
<dbReference type="PANTHER" id="PTHR47320">
    <property type="entry name" value="BIFUNCTIONAL URIDYLYLTRANSFERASE/URIDYLYL-REMOVING ENZYME"/>
    <property type="match status" value="1"/>
</dbReference>
<evidence type="ECO:0000256" key="1">
    <source>
        <dbReference type="ARBA" id="ARBA00022679"/>
    </source>
</evidence>
<keyword evidence="3" id="KW-0677">Repeat</keyword>
<dbReference type="GO" id="GO:0008081">
    <property type="term" value="F:phosphoric diester hydrolase activity"/>
    <property type="evidence" value="ECO:0007669"/>
    <property type="project" value="UniProtKB-UniRule"/>
</dbReference>
<feature type="region of interest" description="Uridylyltransferase" evidence="8">
    <location>
        <begin position="1"/>
        <end position="342"/>
    </location>
</feature>
<evidence type="ECO:0000256" key="7">
    <source>
        <dbReference type="ARBA" id="ARBA00047968"/>
    </source>
</evidence>
<comment type="cofactor">
    <cofactor evidence="8">
        <name>Mg(2+)</name>
        <dbReference type="ChEBI" id="CHEBI:18420"/>
    </cofactor>
</comment>
<organism evidence="11 12">
    <name type="scientific">Candidatus Tenderia electrophaga</name>
    <dbReference type="NCBI Taxonomy" id="1748243"/>
    <lineage>
        <taxon>Bacteria</taxon>
        <taxon>Pseudomonadati</taxon>
        <taxon>Pseudomonadota</taxon>
        <taxon>Gammaproteobacteria</taxon>
        <taxon>Candidatus Tenderiales</taxon>
        <taxon>Candidatus Tenderiaceae</taxon>
        <taxon>Candidatus Tenderia</taxon>
    </lineage>
</organism>
<evidence type="ECO:0000256" key="6">
    <source>
        <dbReference type="ARBA" id="ARBA00023268"/>
    </source>
</evidence>
<evidence type="ECO:0000256" key="5">
    <source>
        <dbReference type="ARBA" id="ARBA00022842"/>
    </source>
</evidence>
<dbReference type="PIRSF" id="PIRSF006288">
    <property type="entry name" value="PII_uridyltransf"/>
    <property type="match status" value="1"/>
</dbReference>
<dbReference type="GO" id="GO:0006808">
    <property type="term" value="P:regulation of nitrogen utilization"/>
    <property type="evidence" value="ECO:0007669"/>
    <property type="project" value="UniProtKB-UniRule"/>
</dbReference>
<feature type="domain" description="ACT" evidence="9">
    <location>
        <begin position="703"/>
        <end position="785"/>
    </location>
</feature>
<dbReference type="Proteomes" id="UP000055136">
    <property type="component" value="Chromosome"/>
</dbReference>
<dbReference type="SUPFAM" id="SSF109604">
    <property type="entry name" value="HD-domain/PDEase-like"/>
    <property type="match status" value="1"/>
</dbReference>
<comment type="domain">
    <text evidence="8">Has four distinct domains: an N-terminal nucleotidyltransferase (NT) domain responsible for UTase activity, a central HD domain that encodes UR activity, and two C-terminal ACT domains that seem to have a role in glutamine sensing.</text>
</comment>
<evidence type="ECO:0000259" key="9">
    <source>
        <dbReference type="PROSITE" id="PS51671"/>
    </source>
</evidence>
<dbReference type="AlphaFoldDB" id="A0A0S2TDA1"/>
<dbReference type="Pfam" id="PF01909">
    <property type="entry name" value="NTP_transf_2"/>
    <property type="match status" value="1"/>
</dbReference>
<proteinExistence type="inferred from homology"/>
<dbReference type="Gene3D" id="1.10.3210.10">
    <property type="entry name" value="Hypothetical protein af1432"/>
    <property type="match status" value="1"/>
</dbReference>
<dbReference type="InterPro" id="IPR010043">
    <property type="entry name" value="UTase/UR"/>
</dbReference>
<dbReference type="NCBIfam" id="TIGR01693">
    <property type="entry name" value="UTase_glnD"/>
    <property type="match status" value="1"/>
</dbReference>
<reference evidence="11" key="1">
    <citation type="submission" date="2015-10" db="EMBL/GenBank/DDBJ databases">
        <title>Description of Candidatus Tenderia electrophaga gen. nov, sp. nov., an Uncultivated Electroautotroph from a Biocathode Enrichment.</title>
        <authorList>
            <person name="Eddie B.J."/>
            <person name="Malanoski A.P."/>
            <person name="Wang Z."/>
            <person name="Hall R.J."/>
            <person name="Oh S.D."/>
            <person name="Heiner C."/>
            <person name="Lin B."/>
            <person name="Strycharz-Glaven S.M."/>
        </authorList>
    </citation>
    <scope>NUCLEOTIDE SEQUENCE [LARGE SCALE GENOMIC DNA]</scope>
    <source>
        <strain evidence="11">NRL1</strain>
    </source>
</reference>
<keyword evidence="5 8" id="KW-0460">Magnesium</keyword>
<dbReference type="KEGG" id="tee:Tel_08015"/>
<dbReference type="PROSITE" id="PS51671">
    <property type="entry name" value="ACT"/>
    <property type="match status" value="2"/>
</dbReference>
<keyword evidence="4 8" id="KW-0378">Hydrolase</keyword>
<dbReference type="CDD" id="cd04899">
    <property type="entry name" value="ACT_ACR-UUR-like_2"/>
    <property type="match status" value="1"/>
</dbReference>
<evidence type="ECO:0000256" key="2">
    <source>
        <dbReference type="ARBA" id="ARBA00022695"/>
    </source>
</evidence>
<feature type="domain" description="ACT" evidence="9">
    <location>
        <begin position="812"/>
        <end position="883"/>
    </location>
</feature>
<dbReference type="EC" id="3.1.4.-" evidence="8"/>
<dbReference type="InterPro" id="IPR002912">
    <property type="entry name" value="ACT_dom"/>
</dbReference>
<dbReference type="EC" id="2.7.7.59" evidence="8"/>
<dbReference type="STRING" id="1748243.Tel_08015"/>
<evidence type="ECO:0000256" key="4">
    <source>
        <dbReference type="ARBA" id="ARBA00022801"/>
    </source>
</evidence>
<dbReference type="CDD" id="cd00077">
    <property type="entry name" value="HDc"/>
    <property type="match status" value="1"/>
</dbReference>
<sequence length="883" mass="103058">MSAVPQPVFDSARFEEELADGRAAVQVYREFLRNAHKAIEQRFMEERRAAALVQARAELIDQVLTRVWRDYFSAKDPNIALIAVGGYGRGELHPGSDIDILILLRNADQERYREALEMFVMFLWDIGLEIGQSVRSIDECVAEAKQDITIATNLIEARHLAGPIELFDTLRHETGPDRIWPSRAFFEAKWDEQIRRHHKYDDSAYNLEPNIKEGPGGLRDIQMIGWVAKRHFNADTLHDLVKHHFLSEEEYFQLMEGQNFLWQVRFALHTITQRREDRLLFDYQRTLAELFGYRDENTNLAVEQFMKKYYRTLMELSLLNEMLLQLFQEAILYADSHGKPTVINKRFQIRKGFIEVTNERIFSRYPFALLEVFLLIQQNTDIKGVRASTIRLIRSHRHLIDTSFREDLRNRSLFMEILRQPRRVSHELHRMNRYGILAKYIPVFGNIVGLMQYDLFHIYTVDEHTLMVIRNMRRLTLKQYEHELPNCSKIMRGIPKPELLYLAGMFHDIAKGRGGDHSELGALDAIDFCLHHGLSNYDTNIVAWLVKQHLIMSTTAQRRDISDPDVITEFAAKVGDTTRLDYLYLLTVSDMRGTNHSIWNDWKATLLRELYEATRRALRRGLENPQDLNEYCQEIQRQARAILERQDVAPQRVDKLWRTLSEEYFMRHSADEIAWHTEAILSNDGETFPLILVQQHAQRGGTEIFIHMPIADHLFAASTGTFEQLGLTVADARIITSDTGYAFDTYVLLEETGEAIQSHHRVNDILNSLRRELQQSSYTHKEINRRRARRLKHFDTPTDISFNQDQRNHRTVMEMITADRPGLLSKVGQALMKCNVHLQNAKIATIGERVEDVFFISDKDKQPISDPQVLEQLRQTIISYLED</sequence>
<comment type="function">
    <text evidence="8">Modifies, by uridylylation and deuridylylation, the PII regulatory proteins (GlnB and homologs), in response to the nitrogen status of the cell that GlnD senses through the glutamine level. Under low glutamine levels, catalyzes the conversion of the PII proteins and UTP to PII-UMP and PPi, while under higher glutamine levels, GlnD hydrolyzes PII-UMP to PII and UMP (deuridylylation). Thus, controls uridylylation state and activity of the PII proteins, and plays an important role in the regulation of nitrogen metabolism.</text>
</comment>
<dbReference type="GO" id="GO:0008773">
    <property type="term" value="F:[protein-PII] uridylyltransferase activity"/>
    <property type="evidence" value="ECO:0007669"/>
    <property type="project" value="UniProtKB-UniRule"/>
</dbReference>
<dbReference type="Gene3D" id="3.30.460.10">
    <property type="entry name" value="Beta Polymerase, domain 2"/>
    <property type="match status" value="1"/>
</dbReference>
<keyword evidence="12" id="KW-1185">Reference proteome</keyword>
<dbReference type="HAMAP" id="MF_00277">
    <property type="entry name" value="PII_uridylyl_transf"/>
    <property type="match status" value="1"/>
</dbReference>
<dbReference type="PROSITE" id="PS51831">
    <property type="entry name" value="HD"/>
    <property type="match status" value="1"/>
</dbReference>
<accession>A0A0S2TDA1</accession>
<dbReference type="InterPro" id="IPR045865">
    <property type="entry name" value="ACT-like_dom_sf"/>
</dbReference>
<gene>
    <name evidence="8 11" type="primary">glnD</name>
    <name evidence="11" type="ORF">Tel_08015</name>
</gene>
<dbReference type="SUPFAM" id="SSF55021">
    <property type="entry name" value="ACT-like"/>
    <property type="match status" value="1"/>
</dbReference>
<dbReference type="Pfam" id="PF08335">
    <property type="entry name" value="GlnD_UR_UTase"/>
    <property type="match status" value="1"/>
</dbReference>
<comment type="catalytic activity">
    <reaction evidence="8">
        <text>[protein-PII]-L-tyrosine + UTP = [protein-PII]-uridylyl-L-tyrosine + diphosphate</text>
        <dbReference type="Rhea" id="RHEA:13673"/>
        <dbReference type="Rhea" id="RHEA-COMP:12147"/>
        <dbReference type="Rhea" id="RHEA-COMP:12148"/>
        <dbReference type="ChEBI" id="CHEBI:33019"/>
        <dbReference type="ChEBI" id="CHEBI:46398"/>
        <dbReference type="ChEBI" id="CHEBI:46858"/>
        <dbReference type="ChEBI" id="CHEBI:90602"/>
        <dbReference type="EC" id="2.7.7.59"/>
    </reaction>
</comment>